<feature type="domain" description="Major facilitator superfamily (MFS) profile" evidence="9">
    <location>
        <begin position="13"/>
        <end position="400"/>
    </location>
</feature>
<feature type="transmembrane region" description="Helical" evidence="8">
    <location>
        <begin position="167"/>
        <end position="191"/>
    </location>
</feature>
<evidence type="ECO:0000256" key="4">
    <source>
        <dbReference type="ARBA" id="ARBA00022692"/>
    </source>
</evidence>
<feature type="transmembrane region" description="Helical" evidence="8">
    <location>
        <begin position="313"/>
        <end position="335"/>
    </location>
</feature>
<feature type="transmembrane region" description="Helical" evidence="8">
    <location>
        <begin position="288"/>
        <end position="307"/>
    </location>
</feature>
<evidence type="ECO:0000256" key="1">
    <source>
        <dbReference type="ARBA" id="ARBA00004651"/>
    </source>
</evidence>
<dbReference type="STRING" id="297318.BK138_26325"/>
<keyword evidence="2" id="KW-0813">Transport</keyword>
<dbReference type="GO" id="GO:0005886">
    <property type="term" value="C:plasma membrane"/>
    <property type="evidence" value="ECO:0007669"/>
    <property type="project" value="UniProtKB-SubCell"/>
</dbReference>
<organism evidence="10 11">
    <name type="scientific">Paenibacillus rhizosphaerae</name>
    <dbReference type="NCBI Taxonomy" id="297318"/>
    <lineage>
        <taxon>Bacteria</taxon>
        <taxon>Bacillati</taxon>
        <taxon>Bacillota</taxon>
        <taxon>Bacilli</taxon>
        <taxon>Bacillales</taxon>
        <taxon>Paenibacillaceae</taxon>
        <taxon>Paenibacillus</taxon>
    </lineage>
</organism>
<evidence type="ECO:0000256" key="6">
    <source>
        <dbReference type="ARBA" id="ARBA00023136"/>
    </source>
</evidence>
<dbReference type="CDD" id="cd17474">
    <property type="entry name" value="MFS_YfmO_like"/>
    <property type="match status" value="1"/>
</dbReference>
<reference evidence="10 11" key="1">
    <citation type="submission" date="2016-11" db="EMBL/GenBank/DDBJ databases">
        <title>Paenibacillus species isolates.</title>
        <authorList>
            <person name="Beno S.M."/>
        </authorList>
    </citation>
    <scope>NUCLEOTIDE SEQUENCE [LARGE SCALE GENOMIC DNA]</scope>
    <source>
        <strain evidence="10 11">FSL R5-0378</strain>
    </source>
</reference>
<dbReference type="InterPro" id="IPR020846">
    <property type="entry name" value="MFS_dom"/>
</dbReference>
<dbReference type="InterPro" id="IPR050189">
    <property type="entry name" value="MFS_Efflux_Transporters"/>
</dbReference>
<feature type="transmembrane region" description="Helical" evidence="8">
    <location>
        <begin position="378"/>
        <end position="396"/>
    </location>
</feature>
<evidence type="ECO:0000313" key="11">
    <source>
        <dbReference type="Proteomes" id="UP000187172"/>
    </source>
</evidence>
<evidence type="ECO:0000256" key="2">
    <source>
        <dbReference type="ARBA" id="ARBA00022448"/>
    </source>
</evidence>
<dbReference type="Pfam" id="PF07690">
    <property type="entry name" value="MFS_1"/>
    <property type="match status" value="1"/>
</dbReference>
<evidence type="ECO:0000259" key="9">
    <source>
        <dbReference type="PROSITE" id="PS50850"/>
    </source>
</evidence>
<feature type="region of interest" description="Disordered" evidence="7">
    <location>
        <begin position="402"/>
        <end position="433"/>
    </location>
</feature>
<evidence type="ECO:0000256" key="8">
    <source>
        <dbReference type="SAM" id="Phobius"/>
    </source>
</evidence>
<feature type="transmembrane region" description="Helical" evidence="8">
    <location>
        <begin position="47"/>
        <end position="67"/>
    </location>
</feature>
<dbReference type="PANTHER" id="PTHR43124">
    <property type="entry name" value="PURINE EFFLUX PUMP PBUE"/>
    <property type="match status" value="1"/>
</dbReference>
<keyword evidence="3" id="KW-1003">Cell membrane</keyword>
<dbReference type="AlphaFoldDB" id="A0A1R1EFD8"/>
<gene>
    <name evidence="10" type="ORF">BK138_26325</name>
</gene>
<comment type="subcellular location">
    <subcellularLocation>
        <location evidence="1">Cell membrane</location>
        <topology evidence="1">Multi-pass membrane protein</topology>
    </subcellularLocation>
</comment>
<dbReference type="Gene3D" id="1.20.1250.20">
    <property type="entry name" value="MFS general substrate transporter like domains"/>
    <property type="match status" value="1"/>
</dbReference>
<keyword evidence="11" id="KW-1185">Reference proteome</keyword>
<dbReference type="Proteomes" id="UP000187172">
    <property type="component" value="Unassembled WGS sequence"/>
</dbReference>
<dbReference type="RefSeq" id="WP_076173814.1">
    <property type="nucleotide sequence ID" value="NZ_MRTP01000010.1"/>
</dbReference>
<dbReference type="InterPro" id="IPR011701">
    <property type="entry name" value="MFS"/>
</dbReference>
<name>A0A1R1EFD8_9BACL</name>
<dbReference type="PROSITE" id="PS50850">
    <property type="entry name" value="MFS"/>
    <property type="match status" value="1"/>
</dbReference>
<feature type="transmembrane region" description="Helical" evidence="8">
    <location>
        <begin position="79"/>
        <end position="101"/>
    </location>
</feature>
<evidence type="ECO:0000256" key="5">
    <source>
        <dbReference type="ARBA" id="ARBA00022989"/>
    </source>
</evidence>
<feature type="transmembrane region" description="Helical" evidence="8">
    <location>
        <begin position="220"/>
        <end position="242"/>
    </location>
</feature>
<keyword evidence="6 8" id="KW-0472">Membrane</keyword>
<keyword evidence="4 8" id="KW-0812">Transmembrane</keyword>
<feature type="transmembrane region" description="Helical" evidence="8">
    <location>
        <begin position="12"/>
        <end position="35"/>
    </location>
</feature>
<dbReference type="PRINTS" id="PR01035">
    <property type="entry name" value="TCRTETA"/>
</dbReference>
<dbReference type="SUPFAM" id="SSF103473">
    <property type="entry name" value="MFS general substrate transporter"/>
    <property type="match status" value="1"/>
</dbReference>
<evidence type="ECO:0000256" key="3">
    <source>
        <dbReference type="ARBA" id="ARBA00022475"/>
    </source>
</evidence>
<comment type="caution">
    <text evidence="10">The sequence shown here is derived from an EMBL/GenBank/DDBJ whole genome shotgun (WGS) entry which is preliminary data.</text>
</comment>
<dbReference type="InterPro" id="IPR036259">
    <property type="entry name" value="MFS_trans_sf"/>
</dbReference>
<accession>A0A1R1EFD8</accession>
<proteinExistence type="predicted"/>
<dbReference type="GO" id="GO:0022857">
    <property type="term" value="F:transmembrane transporter activity"/>
    <property type="evidence" value="ECO:0007669"/>
    <property type="project" value="InterPro"/>
</dbReference>
<feature type="transmembrane region" description="Helical" evidence="8">
    <location>
        <begin position="254"/>
        <end position="276"/>
    </location>
</feature>
<evidence type="ECO:0000256" key="7">
    <source>
        <dbReference type="SAM" id="MobiDB-lite"/>
    </source>
</evidence>
<sequence length="433" mass="46532">MAEEQQKQPSGKTIAAIASVPFIMTFGNSMLIPILPQMESKLHISSFQTSLTITVFSLVAAFFIPILGYLSDRFSRKIVIVPALILYGIGGLLAGFAAALFPEPFLWIMVGRTLQGIGAAGTAPIAMALTGDLFKGSAESRVLGLVEASNGFGKVISPILGSLVALIVWYSVFFTFPAVVIISIALTWLLIKEKKKEKEPMPFKKYVNGLGSVFKHEGRWLIPAYLAGATCLFALFGILFYLSDMLEKEHNIVGAVKGLVLAIPLLVMCTTSYVTGSQIGENKKLMKRLIVIGFVLMTIAYVLLAFIGHLTLFISILAVSSLGTGLILPCVNSFITRAVGKERRGIVTSLYGSVRFFGVAVGPPLFGWMTGWSRPGMFLSIAGLTFVIGLLALFLIRVDSGEGKPSGGKHAKAYRNKPAGLIRPFGGRQKAGS</sequence>
<dbReference type="PANTHER" id="PTHR43124:SF3">
    <property type="entry name" value="CHLORAMPHENICOL EFFLUX PUMP RV0191"/>
    <property type="match status" value="1"/>
</dbReference>
<feature type="transmembrane region" description="Helical" evidence="8">
    <location>
        <begin position="347"/>
        <end position="366"/>
    </location>
</feature>
<evidence type="ECO:0000313" key="10">
    <source>
        <dbReference type="EMBL" id="OMF50526.1"/>
    </source>
</evidence>
<dbReference type="InterPro" id="IPR001958">
    <property type="entry name" value="Tet-R_TetA/multi-R_MdtG-like"/>
</dbReference>
<keyword evidence="5 8" id="KW-1133">Transmembrane helix</keyword>
<dbReference type="EMBL" id="MRTP01000010">
    <property type="protein sequence ID" value="OMF50526.1"/>
    <property type="molecule type" value="Genomic_DNA"/>
</dbReference>
<protein>
    <submittedName>
        <fullName evidence="10">MFS transporter</fullName>
    </submittedName>
</protein>